<feature type="signal peptide" evidence="8">
    <location>
        <begin position="1"/>
        <end position="19"/>
    </location>
</feature>
<accession>M4TBA5</accession>
<keyword evidence="6" id="KW-0449">Lipoprotein</keyword>
<feature type="chain" id="PRO_5004058434" evidence="8">
    <location>
        <begin position="20"/>
        <end position="442"/>
    </location>
</feature>
<reference evidence="10" key="1">
    <citation type="submission" date="2013-02" db="EMBL/GenBank/DDBJ databases">
        <authorList>
            <person name="Cross G.A.M."/>
            <person name="Kim H.-S."/>
            <person name="Wickstead B."/>
        </authorList>
    </citation>
    <scope>NUCLEOTIDE SEQUENCE</scope>
    <source>
        <strain evidence="10">Lister 427</strain>
    </source>
</reference>
<keyword evidence="8" id="KW-0732">Signal</keyword>
<feature type="region of interest" description="Disordered" evidence="7">
    <location>
        <begin position="401"/>
        <end position="427"/>
    </location>
</feature>
<dbReference type="AlphaFoldDB" id="M4TBA5"/>
<dbReference type="GO" id="GO:0005886">
    <property type="term" value="C:plasma membrane"/>
    <property type="evidence" value="ECO:0007669"/>
    <property type="project" value="UniProtKB-SubCell"/>
</dbReference>
<dbReference type="InterPro" id="IPR001812">
    <property type="entry name" value="Trypano_VSG_A_N_dom"/>
</dbReference>
<keyword evidence="2" id="KW-1003">Cell membrane</keyword>
<dbReference type="VEuPathDB" id="TriTrypDB:Tb1125.11.18280"/>
<evidence type="ECO:0000313" key="10">
    <source>
        <dbReference type="EMBL" id="AGH60215.1"/>
    </source>
</evidence>
<evidence type="ECO:0000256" key="3">
    <source>
        <dbReference type="ARBA" id="ARBA00022622"/>
    </source>
</evidence>
<dbReference type="SUPFAM" id="SSF58087">
    <property type="entry name" value="Variant surface glycoprotein (N-terminal domain)"/>
    <property type="match status" value="1"/>
</dbReference>
<dbReference type="GO" id="GO:0042783">
    <property type="term" value="P:symbiont-mediated evasion of host immune response"/>
    <property type="evidence" value="ECO:0007669"/>
    <property type="project" value="InterPro"/>
</dbReference>
<sequence>MVSLTALVFVICVVPGIRAASKAALHAKAVNQVCELTHDLKAATVDLVSLINNNKENLVAIEKAEQRAQLYYWKLGPNHTAWPKARVYAAFAARKRQVAEAAFAQLAAIAAETAGRSGLAAGRLDEFVNVFYTTAGSTNGCLTRTTLAQNKATHTDLAKCYSAPTTMTRIPTIIGAGAAQPGTTATTITAKITSAVGKIKRNGANLADQATQILGNGNQCEYLTTSGNHQIFNTGELNLRFGDDLIIVTGGDNANTYTAWHDQPPAAARQATLADVATALTKLKTPEATIAAAQKVLTIAGRELLASDVDMQKAYATVLGLARQSVTEQTIAAAFGTDDESRFKSKFWTGFDSAEVETISFNKEGSGTTKINLVPTVEDLTKALFFYQNKSINKLQKQATENGEGKISCQTPGTKETKTPSKEDCKEHTEKDACQNAGCKFE</sequence>
<keyword evidence="4" id="KW-0472">Membrane</keyword>
<keyword evidence="3" id="KW-0336">GPI-anchor</keyword>
<dbReference type="VEuPathDB" id="TriTrypDB:Tb427_000141300"/>
<reference evidence="10" key="2">
    <citation type="journal article" date="2014" name="Mol. Biochem. Parasitol.">
        <title>Capturing the variant surface glycoprotein repertoire (the VSGnome) of Trypanosoma brucei Lister 427.</title>
        <authorList>
            <person name="Cross G.A."/>
            <person name="Kim H.S."/>
            <person name="Wickstead B."/>
        </authorList>
    </citation>
    <scope>NUCLEOTIDE SEQUENCE</scope>
    <source>
        <strain evidence="10">Lister 427</strain>
    </source>
</reference>
<evidence type="ECO:0000256" key="1">
    <source>
        <dbReference type="ARBA" id="ARBA00004609"/>
    </source>
</evidence>
<protein>
    <submittedName>
        <fullName evidence="10">Variant surface glycoprotein 1281</fullName>
    </submittedName>
</protein>
<dbReference type="GO" id="GO:0098552">
    <property type="term" value="C:side of membrane"/>
    <property type="evidence" value="ECO:0007669"/>
    <property type="project" value="UniProtKB-KW"/>
</dbReference>
<evidence type="ECO:0000259" key="9">
    <source>
        <dbReference type="Pfam" id="PF00913"/>
    </source>
</evidence>
<dbReference type="EMBL" id="KC612784">
    <property type="protein sequence ID" value="AGH60215.1"/>
    <property type="molecule type" value="Genomic_DNA"/>
</dbReference>
<evidence type="ECO:0000256" key="4">
    <source>
        <dbReference type="ARBA" id="ARBA00023136"/>
    </source>
</evidence>
<evidence type="ECO:0000256" key="2">
    <source>
        <dbReference type="ARBA" id="ARBA00022475"/>
    </source>
</evidence>
<evidence type="ECO:0000256" key="5">
    <source>
        <dbReference type="ARBA" id="ARBA00023180"/>
    </source>
</evidence>
<comment type="subcellular location">
    <subcellularLocation>
        <location evidence="1">Cell membrane</location>
        <topology evidence="1">Lipid-anchor</topology>
        <topology evidence="1">GPI-anchor</topology>
    </subcellularLocation>
</comment>
<dbReference type="Gene3D" id="1.10.470.10">
    <property type="entry name" value="Variant Surface Glycoprotein, subunit A, domain 2"/>
    <property type="match status" value="1"/>
</dbReference>
<dbReference type="Pfam" id="PF00913">
    <property type="entry name" value="Trypan_glycop"/>
    <property type="match status" value="1"/>
</dbReference>
<proteinExistence type="predicted"/>
<keyword evidence="5" id="KW-0325">Glycoprotein</keyword>
<name>M4TBA5_9TRYP</name>
<feature type="compositionally biased region" description="Basic and acidic residues" evidence="7">
    <location>
        <begin position="415"/>
        <end position="427"/>
    </location>
</feature>
<evidence type="ECO:0000256" key="6">
    <source>
        <dbReference type="ARBA" id="ARBA00023288"/>
    </source>
</evidence>
<feature type="domain" description="Trypanosome variant surface glycoprotein A-type N-terminal" evidence="9">
    <location>
        <begin position="7"/>
        <end position="388"/>
    </location>
</feature>
<dbReference type="Gene3D" id="3.90.150.10">
    <property type="entry name" value="Variant Surface Glycoprotein, subunit A domain 1"/>
    <property type="match status" value="1"/>
</dbReference>
<evidence type="ECO:0000256" key="8">
    <source>
        <dbReference type="SAM" id="SignalP"/>
    </source>
</evidence>
<organism evidence="10">
    <name type="scientific">Trypanosoma brucei</name>
    <dbReference type="NCBI Taxonomy" id="5691"/>
    <lineage>
        <taxon>Eukaryota</taxon>
        <taxon>Discoba</taxon>
        <taxon>Euglenozoa</taxon>
        <taxon>Kinetoplastea</taxon>
        <taxon>Metakinetoplastina</taxon>
        <taxon>Trypanosomatida</taxon>
        <taxon>Trypanosomatidae</taxon>
        <taxon>Trypanosoma</taxon>
    </lineage>
</organism>
<evidence type="ECO:0000256" key="7">
    <source>
        <dbReference type="SAM" id="MobiDB-lite"/>
    </source>
</evidence>